<organism evidence="1 2">
    <name type="scientific">Methylogaea oryzae</name>
    <dbReference type="NCBI Taxonomy" id="1295382"/>
    <lineage>
        <taxon>Bacteria</taxon>
        <taxon>Pseudomonadati</taxon>
        <taxon>Pseudomonadota</taxon>
        <taxon>Gammaproteobacteria</taxon>
        <taxon>Methylococcales</taxon>
        <taxon>Methylococcaceae</taxon>
        <taxon>Methylogaea</taxon>
    </lineage>
</organism>
<gene>
    <name evidence="1" type="ORF">MoryE10_27010</name>
</gene>
<protein>
    <recommendedName>
        <fullName evidence="3">Cache domain-containing protein</fullName>
    </recommendedName>
</protein>
<accession>A0A8D4VQB2</accession>
<sequence>MFAFSPHSARPWPGVSILALLAVLAGGCAQQPQPASQPAPVAAVTVDGKVALAALMALTESHLQKLSDDLQGLAAGGTGRWPQTRERLAAVAGRNVAAAYWFAWPDGSYATLDAGRAEGNLADRPYWPKLMAGQAVMGDLVVSKSTGKNVAVVAVPVRRRDGGVAGAFGASVYLDRLSEQLKQEMGLDGGAVFYAVDGTPKGALHHDSQLIFTEPKKLGAELGPAFDDMLSREEGVETYSFHGQARTVLFRKSAKIGWWFAFGRLGEDSR</sequence>
<evidence type="ECO:0000313" key="1">
    <source>
        <dbReference type="EMBL" id="BBL72095.1"/>
    </source>
</evidence>
<dbReference type="KEGG" id="moz:MoryE10_27010"/>
<dbReference type="EMBL" id="AP019782">
    <property type="protein sequence ID" value="BBL72095.1"/>
    <property type="molecule type" value="Genomic_DNA"/>
</dbReference>
<dbReference type="Proteomes" id="UP000824988">
    <property type="component" value="Chromosome"/>
</dbReference>
<evidence type="ECO:0008006" key="3">
    <source>
        <dbReference type="Google" id="ProtNLM"/>
    </source>
</evidence>
<dbReference type="RefSeq" id="WP_221047359.1">
    <property type="nucleotide sequence ID" value="NZ_AP019782.1"/>
</dbReference>
<dbReference type="AlphaFoldDB" id="A0A8D4VQB2"/>
<keyword evidence="2" id="KW-1185">Reference proteome</keyword>
<proteinExistence type="predicted"/>
<name>A0A8D4VQB2_9GAMM</name>
<evidence type="ECO:0000313" key="2">
    <source>
        <dbReference type="Proteomes" id="UP000824988"/>
    </source>
</evidence>
<reference evidence="1" key="1">
    <citation type="submission" date="2019-06" db="EMBL/GenBank/DDBJ databases">
        <title>Complete genome sequence of Methylogaea oryzae strain JCM16910.</title>
        <authorList>
            <person name="Asakawa S."/>
        </authorList>
    </citation>
    <scope>NUCLEOTIDE SEQUENCE</scope>
    <source>
        <strain evidence="1">E10</strain>
    </source>
</reference>